<dbReference type="PROSITE" id="PS01230">
    <property type="entry name" value="TRMA_1"/>
    <property type="match status" value="1"/>
</dbReference>
<dbReference type="OrthoDB" id="10250660at2759"/>
<dbReference type="InterPro" id="IPR030390">
    <property type="entry name" value="MeTrfase_TrmA_AS"/>
</dbReference>
<feature type="region of interest" description="Disordered" evidence="6">
    <location>
        <begin position="46"/>
        <end position="69"/>
    </location>
</feature>
<dbReference type="PANTHER" id="PTHR11061">
    <property type="entry name" value="RNA M5U METHYLTRANSFERASE"/>
    <property type="match status" value="1"/>
</dbReference>
<comment type="caution">
    <text evidence="8">The sequence shown here is derived from an EMBL/GenBank/DDBJ whole genome shotgun (WGS) entry which is preliminary data.</text>
</comment>
<dbReference type="InterPro" id="IPR010280">
    <property type="entry name" value="U5_MeTrfase_fam"/>
</dbReference>
<feature type="compositionally biased region" description="Low complexity" evidence="6">
    <location>
        <begin position="407"/>
        <end position="421"/>
    </location>
</feature>
<evidence type="ECO:0000256" key="1">
    <source>
        <dbReference type="ARBA" id="ARBA00022603"/>
    </source>
</evidence>
<feature type="domain" description="TRAM" evidence="7">
    <location>
        <begin position="67"/>
        <end position="129"/>
    </location>
</feature>
<dbReference type="SUPFAM" id="SSF53335">
    <property type="entry name" value="S-adenosyl-L-methionine-dependent methyltransferases"/>
    <property type="match status" value="1"/>
</dbReference>
<organism evidence="8 9">
    <name type="scientific">Heterodermia speciosa</name>
    <dbReference type="NCBI Taxonomy" id="116794"/>
    <lineage>
        <taxon>Eukaryota</taxon>
        <taxon>Fungi</taxon>
        <taxon>Dikarya</taxon>
        <taxon>Ascomycota</taxon>
        <taxon>Pezizomycotina</taxon>
        <taxon>Lecanoromycetes</taxon>
        <taxon>OSLEUM clade</taxon>
        <taxon>Lecanoromycetidae</taxon>
        <taxon>Caliciales</taxon>
        <taxon>Physciaceae</taxon>
        <taxon>Heterodermia</taxon>
    </lineage>
</organism>
<keyword evidence="2 4" id="KW-0808">Transferase</keyword>
<evidence type="ECO:0000256" key="5">
    <source>
        <dbReference type="PROSITE-ProRule" id="PRU10015"/>
    </source>
</evidence>
<evidence type="ECO:0000256" key="6">
    <source>
        <dbReference type="SAM" id="MobiDB-lite"/>
    </source>
</evidence>
<evidence type="ECO:0000256" key="2">
    <source>
        <dbReference type="ARBA" id="ARBA00022679"/>
    </source>
</evidence>
<dbReference type="EMBL" id="CAJPDS010000019">
    <property type="protein sequence ID" value="CAF9917062.1"/>
    <property type="molecule type" value="Genomic_DNA"/>
</dbReference>
<evidence type="ECO:0000256" key="4">
    <source>
        <dbReference type="PROSITE-ProRule" id="PRU01024"/>
    </source>
</evidence>
<dbReference type="FunFam" id="3.40.50.150:FF:000104">
    <property type="entry name" value="S-adenosyl-L-methionine-dependent methyltransferase"/>
    <property type="match status" value="1"/>
</dbReference>
<dbReference type="Pfam" id="PF01938">
    <property type="entry name" value="TRAM"/>
    <property type="match status" value="1"/>
</dbReference>
<dbReference type="GO" id="GO:0009451">
    <property type="term" value="P:RNA modification"/>
    <property type="evidence" value="ECO:0007669"/>
    <property type="project" value="UniProtKB-ARBA"/>
</dbReference>
<evidence type="ECO:0000259" key="7">
    <source>
        <dbReference type="PROSITE" id="PS50926"/>
    </source>
</evidence>
<dbReference type="PROSITE" id="PS50926">
    <property type="entry name" value="TRAM"/>
    <property type="match status" value="1"/>
</dbReference>
<dbReference type="Gene3D" id="2.40.50.140">
    <property type="entry name" value="Nucleic acid-binding proteins"/>
    <property type="match status" value="1"/>
</dbReference>
<feature type="binding site" evidence="4">
    <location>
        <position position="381"/>
    </location>
    <ligand>
        <name>S-adenosyl-L-methionine</name>
        <dbReference type="ChEBI" id="CHEBI:59789"/>
    </ligand>
</feature>
<feature type="binding site" evidence="4">
    <location>
        <position position="437"/>
    </location>
    <ligand>
        <name>S-adenosyl-L-methionine</name>
        <dbReference type="ChEBI" id="CHEBI:59789"/>
    </ligand>
</feature>
<dbReference type="InterPro" id="IPR025795">
    <property type="entry name" value="tRNA_(uracil-5-)_MeTrfase"/>
</dbReference>
<feature type="active site" description="Nucleophile" evidence="4">
    <location>
        <position position="532"/>
    </location>
</feature>
<proteinExistence type="inferred from homology"/>
<feature type="active site" evidence="5">
    <location>
        <position position="532"/>
    </location>
</feature>
<dbReference type="GO" id="GO:0032259">
    <property type="term" value="P:methylation"/>
    <property type="evidence" value="ECO:0007669"/>
    <property type="project" value="UniProtKB-KW"/>
</dbReference>
<dbReference type="Gene3D" id="3.40.50.150">
    <property type="entry name" value="Vaccinia Virus protein VP39"/>
    <property type="match status" value="2"/>
</dbReference>
<dbReference type="PANTHER" id="PTHR11061:SF30">
    <property type="entry name" value="TRNA (URACIL(54)-C(5))-METHYLTRANSFERASE"/>
    <property type="match status" value="1"/>
</dbReference>
<dbReference type="InterPro" id="IPR029063">
    <property type="entry name" value="SAM-dependent_MTases_sf"/>
</dbReference>
<feature type="region of interest" description="Disordered" evidence="6">
    <location>
        <begin position="404"/>
        <end position="426"/>
    </location>
</feature>
<dbReference type="FunFam" id="2.40.50.140:FF:000201">
    <property type="entry name" value="TRM2p tRNA methyltransferase"/>
    <property type="match status" value="1"/>
</dbReference>
<dbReference type="PROSITE" id="PS51687">
    <property type="entry name" value="SAM_MT_RNA_M5U"/>
    <property type="match status" value="1"/>
</dbReference>
<keyword evidence="1 4" id="KW-0489">Methyltransferase</keyword>
<feature type="region of interest" description="Disordered" evidence="6">
    <location>
        <begin position="1"/>
        <end position="26"/>
    </location>
</feature>
<evidence type="ECO:0000256" key="3">
    <source>
        <dbReference type="ARBA" id="ARBA00022691"/>
    </source>
</evidence>
<gene>
    <name evidence="8" type="primary">TRM2</name>
    <name evidence="8" type="ORF">HETSPECPRED_003098</name>
</gene>
<protein>
    <submittedName>
        <fullName evidence="8">tRNA(M5U54)methyltransferase</fullName>
    </submittedName>
</protein>
<evidence type="ECO:0000313" key="8">
    <source>
        <dbReference type="EMBL" id="CAF9917062.1"/>
    </source>
</evidence>
<sequence>MAKRKFQNGYPVKRQKTKPTAVKEGSNEEVLLMDIRHLLSTQILADKSENGDASEQNSPKPGPSFSPPERFSDVEVLITEFSSSGDGLGLAPTADHVYVVPFSIPGDLVKAKVINYFPQDRYTLTDFISVIKPAANRNDSLVQCPYFAKCSGCQFQMLSYEEQLAQKKRIVEKAYQNFSSLPPELIPVIGDTIGSPLQYGYRTKLTPHFDGPPGTLSRKARRANAEVKWDGIPPIGFLQKGTRKTVDIEDCPIGTDTVRLGMKQERERVADEIALFRRGATLLLRESTKRTPKPKGGLLIPASSKAEQKSVDIAAERPQTSVNGVIPPKSQPLVQPQESDDKPDLSLPYTEEKTCITDQNATSTEFVDNYIFSNPAGSFFQNNNSILSVFTAYIRANILPPSSTALHNPNSTPAPSHSSPTAAPPAEKPITNLIDAYCGSGLFSITLSPLFTHTLGIDIARASINSAHANALANDISNAEFISADATALFASVAFPPDETVVVIDPPRKGCDEGFLRQLLEYAPRRVVYVSCNVHTQARDVGFLVEGVRGEEGKEGGRVGARYEIESLRGFDFFPQTAHVEGVAVLRRVVEG</sequence>
<accession>A0A8H3I6T7</accession>
<dbReference type="CDD" id="cd02440">
    <property type="entry name" value="AdoMet_MTases"/>
    <property type="match status" value="1"/>
</dbReference>
<dbReference type="InterPro" id="IPR002792">
    <property type="entry name" value="TRAM_dom"/>
</dbReference>
<dbReference type="GO" id="GO:0030697">
    <property type="term" value="F:tRNA (uracil(54)-C5)-methyltransferase activity, S-adenosyl methionine-dependent"/>
    <property type="evidence" value="ECO:0007669"/>
    <property type="project" value="InterPro"/>
</dbReference>
<keyword evidence="9" id="KW-1185">Reference proteome</keyword>
<name>A0A8H3I6T7_9LECA</name>
<reference evidence="8" key="1">
    <citation type="submission" date="2021-03" db="EMBL/GenBank/DDBJ databases">
        <authorList>
            <person name="Tagirdzhanova G."/>
        </authorList>
    </citation>
    <scope>NUCLEOTIDE SEQUENCE</scope>
</reference>
<feature type="binding site" evidence="4">
    <location>
        <position position="505"/>
    </location>
    <ligand>
        <name>S-adenosyl-L-methionine</name>
        <dbReference type="ChEBI" id="CHEBI:59789"/>
    </ligand>
</feature>
<dbReference type="Proteomes" id="UP000664521">
    <property type="component" value="Unassembled WGS sequence"/>
</dbReference>
<dbReference type="GO" id="GO:0008033">
    <property type="term" value="P:tRNA processing"/>
    <property type="evidence" value="ECO:0007669"/>
    <property type="project" value="InterPro"/>
</dbReference>
<feature type="region of interest" description="Disordered" evidence="6">
    <location>
        <begin position="315"/>
        <end position="347"/>
    </location>
</feature>
<dbReference type="PROSITE" id="PS01231">
    <property type="entry name" value="TRMA_2"/>
    <property type="match status" value="1"/>
</dbReference>
<evidence type="ECO:0000313" key="9">
    <source>
        <dbReference type="Proteomes" id="UP000664521"/>
    </source>
</evidence>
<dbReference type="Pfam" id="PF05958">
    <property type="entry name" value="tRNA_U5-meth_tr"/>
    <property type="match status" value="1"/>
</dbReference>
<dbReference type="AlphaFoldDB" id="A0A8H3I6T7"/>
<comment type="similarity">
    <text evidence="4">Belongs to the class I-like SAM-binding methyltransferase superfamily. RNA M5U methyltransferase family.</text>
</comment>
<feature type="binding site" evidence="4">
    <location>
        <position position="458"/>
    </location>
    <ligand>
        <name>S-adenosyl-L-methionine</name>
        <dbReference type="ChEBI" id="CHEBI:59789"/>
    </ligand>
</feature>
<keyword evidence="3 4" id="KW-0949">S-adenosyl-L-methionine</keyword>
<dbReference type="InterPro" id="IPR012340">
    <property type="entry name" value="NA-bd_OB-fold"/>
</dbReference>
<dbReference type="PROSITE" id="PS51622">
    <property type="entry name" value="SAM_MT_RNA_M5U_2"/>
    <property type="match status" value="1"/>
</dbReference>
<dbReference type="InterPro" id="IPR030391">
    <property type="entry name" value="MeTrfase_TrmA_CS"/>
</dbReference>